<evidence type="ECO:0000313" key="14">
    <source>
        <dbReference type="EMBL" id="AIF17996.1"/>
    </source>
</evidence>
<reference evidence="14" key="1">
    <citation type="journal article" date="2014" name="Genome Biol. Evol.">
        <title>Pangenome evidence for extensive interdomain horizontal transfer affecting lineage core and shell genes in uncultured planktonic thaumarchaeota and euryarchaeota.</title>
        <authorList>
            <person name="Deschamps P."/>
            <person name="Zivanovic Y."/>
            <person name="Moreira D."/>
            <person name="Rodriguez-Valera F."/>
            <person name="Lopez-Garcia P."/>
        </authorList>
    </citation>
    <scope>NUCLEOTIDE SEQUENCE</scope>
</reference>
<feature type="transmembrane region" description="Helical" evidence="11">
    <location>
        <begin position="78"/>
        <end position="97"/>
    </location>
</feature>
<feature type="transmembrane region" description="Helical" evidence="11">
    <location>
        <begin position="298"/>
        <end position="321"/>
    </location>
</feature>
<sequence>MLTFITFIILGVSGALLMFYYEPILDRAWDSVEFINNEVPFGFHIRNIHYHGSNAMVMLAILHMYYQYFSGRYKIRNEILWVTGIILGTVTILEAFTGYDIIFSERAELAISIAASLTNSIPVAGPLIRDMAFGNGFHDFVLRFYTQHVFILPIVMLGLMAVHFPRFLVFDVPMVMAISGAILITGGVFPVDLGFKFQPTVPPGITVPEWYLTGLYAFLRTQYDKFVTGVLWPGLFILALLVIPFVDRYKKFSWKDKPLITAFGIVGIAQILVTTYWGFYIPPDSTLPLVERLVIDPIYLYTVMILLVPLGIGFSYMMIYLAKEAERKAKLAKEKGPQKVAKIEFSEKWVNWVIVALIVFMVFLNIAAYNAAITGMKNMGLFLAGLILIVFAGMFHVYRYSMAQTQVAPPPPGLKRSISSKAISGTATKELPTKDPDDGSEKNIQEKEVFIKELEKKDVNVPEPQAPEIQSKNAEVSSEKDPNIGVSDLKKP</sequence>
<evidence type="ECO:0000256" key="6">
    <source>
        <dbReference type="ARBA" id="ARBA00022982"/>
    </source>
</evidence>
<evidence type="ECO:0000256" key="11">
    <source>
        <dbReference type="SAM" id="Phobius"/>
    </source>
</evidence>
<comment type="subcellular location">
    <subcellularLocation>
        <location evidence="1">Membrane</location>
        <topology evidence="1">Multi-pass membrane protein</topology>
    </subcellularLocation>
</comment>
<dbReference type="AlphaFoldDB" id="A0A075HNK8"/>
<feature type="domain" description="Cytochrome b/b6 N-terminal region profile" evidence="12">
    <location>
        <begin position="1"/>
        <end position="176"/>
    </location>
</feature>
<dbReference type="SUPFAM" id="SSF81648">
    <property type="entry name" value="a domain/subunit of cytochrome bc1 complex (Ubiquinol-cytochrome c reductase)"/>
    <property type="match status" value="1"/>
</dbReference>
<protein>
    <submittedName>
        <fullName evidence="14">Cytochrome b subunit of the bc complex (CYTB, petB)</fullName>
    </submittedName>
</protein>
<feature type="transmembrane region" description="Helical" evidence="11">
    <location>
        <begin position="167"/>
        <end position="189"/>
    </location>
</feature>
<keyword evidence="7 11" id="KW-1133">Transmembrane helix</keyword>
<evidence type="ECO:0000256" key="7">
    <source>
        <dbReference type="ARBA" id="ARBA00022989"/>
    </source>
</evidence>
<feature type="transmembrane region" description="Helical" evidence="11">
    <location>
        <begin position="349"/>
        <end position="373"/>
    </location>
</feature>
<dbReference type="Gene3D" id="1.20.810.10">
    <property type="entry name" value="Cytochrome Bc1 Complex, Chain C"/>
    <property type="match status" value="2"/>
</dbReference>
<dbReference type="Pfam" id="PF00032">
    <property type="entry name" value="Cytochrom_B_C"/>
    <property type="match status" value="1"/>
</dbReference>
<organism evidence="14">
    <name type="scientific">uncultured marine thaumarchaeote KM3_79_H09</name>
    <dbReference type="NCBI Taxonomy" id="1456299"/>
    <lineage>
        <taxon>Archaea</taxon>
        <taxon>Nitrososphaerota</taxon>
        <taxon>environmental samples</taxon>
    </lineage>
</organism>
<keyword evidence="5" id="KW-0479">Metal-binding</keyword>
<evidence type="ECO:0000259" key="12">
    <source>
        <dbReference type="PROSITE" id="PS51002"/>
    </source>
</evidence>
<dbReference type="InterPro" id="IPR005798">
    <property type="entry name" value="Cyt_b/b6_C"/>
</dbReference>
<keyword evidence="8" id="KW-0408">Iron</keyword>
<dbReference type="PROSITE" id="PS51002">
    <property type="entry name" value="CYTB_NTER"/>
    <property type="match status" value="1"/>
</dbReference>
<feature type="transmembrane region" description="Helical" evidence="11">
    <location>
        <begin position="140"/>
        <end position="161"/>
    </location>
</feature>
<dbReference type="PANTHER" id="PTHR19271">
    <property type="entry name" value="CYTOCHROME B"/>
    <property type="match status" value="1"/>
</dbReference>
<feature type="compositionally biased region" description="Basic and acidic residues" evidence="10">
    <location>
        <begin position="477"/>
        <end position="492"/>
    </location>
</feature>
<keyword evidence="9 11" id="KW-0472">Membrane</keyword>
<evidence type="ECO:0000256" key="1">
    <source>
        <dbReference type="ARBA" id="ARBA00004141"/>
    </source>
</evidence>
<dbReference type="GO" id="GO:0016491">
    <property type="term" value="F:oxidoreductase activity"/>
    <property type="evidence" value="ECO:0007669"/>
    <property type="project" value="InterPro"/>
</dbReference>
<feature type="transmembrane region" description="Helical" evidence="11">
    <location>
        <begin position="48"/>
        <end position="66"/>
    </location>
</feature>
<proteinExistence type="predicted"/>
<feature type="compositionally biased region" description="Basic and acidic residues" evidence="10">
    <location>
        <begin position="431"/>
        <end position="460"/>
    </location>
</feature>
<dbReference type="SUPFAM" id="SSF81342">
    <property type="entry name" value="Transmembrane di-heme cytochromes"/>
    <property type="match status" value="1"/>
</dbReference>
<feature type="transmembrane region" description="Helical" evidence="11">
    <location>
        <begin position="258"/>
        <end position="278"/>
    </location>
</feature>
<keyword evidence="4 11" id="KW-0812">Transmembrane</keyword>
<evidence type="ECO:0000256" key="8">
    <source>
        <dbReference type="ARBA" id="ARBA00023004"/>
    </source>
</evidence>
<dbReference type="GO" id="GO:0016020">
    <property type="term" value="C:membrane"/>
    <property type="evidence" value="ECO:0007669"/>
    <property type="project" value="UniProtKB-SubCell"/>
</dbReference>
<feature type="transmembrane region" description="Helical" evidence="11">
    <location>
        <begin position="379"/>
        <end position="398"/>
    </location>
</feature>
<dbReference type="EMBL" id="KF901098">
    <property type="protein sequence ID" value="AIF17996.1"/>
    <property type="molecule type" value="Genomic_DNA"/>
</dbReference>
<keyword evidence="2" id="KW-0813">Transport</keyword>
<keyword evidence="6" id="KW-0249">Electron transport</keyword>
<dbReference type="GO" id="GO:0009055">
    <property type="term" value="F:electron transfer activity"/>
    <property type="evidence" value="ECO:0007669"/>
    <property type="project" value="InterPro"/>
</dbReference>
<evidence type="ECO:0000256" key="10">
    <source>
        <dbReference type="SAM" id="MobiDB-lite"/>
    </source>
</evidence>
<dbReference type="InterPro" id="IPR005797">
    <property type="entry name" value="Cyt_b/b6_N"/>
</dbReference>
<evidence type="ECO:0000256" key="2">
    <source>
        <dbReference type="ARBA" id="ARBA00022448"/>
    </source>
</evidence>
<accession>A0A075HNK8</accession>
<feature type="region of interest" description="Disordered" evidence="10">
    <location>
        <begin position="425"/>
        <end position="492"/>
    </location>
</feature>
<keyword evidence="3" id="KW-0349">Heme</keyword>
<evidence type="ECO:0000256" key="4">
    <source>
        <dbReference type="ARBA" id="ARBA00022692"/>
    </source>
</evidence>
<dbReference type="InterPro" id="IPR027387">
    <property type="entry name" value="Cytb/b6-like_sf"/>
</dbReference>
<name>A0A075HNK8_9ARCH</name>
<feature type="transmembrane region" description="Helical" evidence="11">
    <location>
        <begin position="225"/>
        <end position="246"/>
    </location>
</feature>
<dbReference type="InterPro" id="IPR036150">
    <property type="entry name" value="Cyt_b/b6_C_sf"/>
</dbReference>
<gene>
    <name evidence="14" type="primary">CYTB</name>
    <name evidence="14" type="synonym">petB</name>
</gene>
<dbReference type="InterPro" id="IPR016174">
    <property type="entry name" value="Di-haem_cyt_TM"/>
</dbReference>
<evidence type="ECO:0000256" key="9">
    <source>
        <dbReference type="ARBA" id="ARBA00023136"/>
    </source>
</evidence>
<dbReference type="PANTHER" id="PTHR19271:SF16">
    <property type="entry name" value="CYTOCHROME B"/>
    <property type="match status" value="1"/>
</dbReference>
<evidence type="ECO:0000256" key="5">
    <source>
        <dbReference type="ARBA" id="ARBA00022723"/>
    </source>
</evidence>
<evidence type="ECO:0000256" key="3">
    <source>
        <dbReference type="ARBA" id="ARBA00022617"/>
    </source>
</evidence>
<evidence type="ECO:0000259" key="13">
    <source>
        <dbReference type="PROSITE" id="PS51003"/>
    </source>
</evidence>
<dbReference type="GO" id="GO:0046872">
    <property type="term" value="F:metal ion binding"/>
    <property type="evidence" value="ECO:0007669"/>
    <property type="project" value="UniProtKB-KW"/>
</dbReference>
<dbReference type="GO" id="GO:0022904">
    <property type="term" value="P:respiratory electron transport chain"/>
    <property type="evidence" value="ECO:0007669"/>
    <property type="project" value="InterPro"/>
</dbReference>
<feature type="domain" description="Cytochrome b/b6 C-terminal region profile" evidence="13">
    <location>
        <begin position="199"/>
        <end position="321"/>
    </location>
</feature>
<dbReference type="PROSITE" id="PS51003">
    <property type="entry name" value="CYTB_CTER"/>
    <property type="match status" value="1"/>
</dbReference>
<dbReference type="Pfam" id="PF00033">
    <property type="entry name" value="Cytochrome_B"/>
    <property type="match status" value="1"/>
</dbReference>